<dbReference type="SUPFAM" id="SSF55469">
    <property type="entry name" value="FMN-dependent nitroreductase-like"/>
    <property type="match status" value="1"/>
</dbReference>
<evidence type="ECO:0000256" key="5">
    <source>
        <dbReference type="PIRNR" id="PIRNR005426"/>
    </source>
</evidence>
<sequence>MDTPGSADSETLQALLRQRYGTVSAPETAIDARSFNDVIRTLLEHRSVRAYSDQPLPDDILDTISAAAQSASTSSNLQAWSVVAVRDTARKERLAACAGNQKHVAKAPLLLVFIADLSRLRRVSEAQGLEPVGLEYLEAFLVAVADAAFAAQNTVIALESIGLGCCYIGGMRNRPELVAEELGLPAEAFAVFGLTVGYPDPNVVTDIKPRLAAPVVMHLERYEPEAIDALTRYDRAMNDFQRIQQLPEFNWTAQASRRVRGPEALSGRDRLVSALQTLGFGLK</sequence>
<accession>A0ABN0FNU6</accession>
<keyword evidence="2 5" id="KW-0285">Flavoprotein</keyword>
<dbReference type="InterPro" id="IPR029479">
    <property type="entry name" value="Nitroreductase"/>
</dbReference>
<dbReference type="CDD" id="cd02146">
    <property type="entry name" value="NfsA-like"/>
    <property type="match status" value="1"/>
</dbReference>
<keyword evidence="5" id="KW-0521">NADP</keyword>
<dbReference type="PANTHER" id="PTHR43425:SF2">
    <property type="entry name" value="OXYGEN-INSENSITIVE NADPH NITROREDUCTASE"/>
    <property type="match status" value="1"/>
</dbReference>
<dbReference type="Proteomes" id="UP000004980">
    <property type="component" value="Unassembled WGS sequence"/>
</dbReference>
<organism evidence="7 8">
    <name type="scientific">Paraburkholderia hospita</name>
    <dbReference type="NCBI Taxonomy" id="169430"/>
    <lineage>
        <taxon>Bacteria</taxon>
        <taxon>Pseudomonadati</taxon>
        <taxon>Pseudomonadota</taxon>
        <taxon>Betaproteobacteria</taxon>
        <taxon>Burkholderiales</taxon>
        <taxon>Burkholderiaceae</taxon>
        <taxon>Paraburkholderia</taxon>
    </lineage>
</organism>
<evidence type="ECO:0000256" key="2">
    <source>
        <dbReference type="ARBA" id="ARBA00022630"/>
    </source>
</evidence>
<keyword evidence="8" id="KW-1185">Reference proteome</keyword>
<evidence type="ECO:0000313" key="7">
    <source>
        <dbReference type="EMBL" id="EIN00479.1"/>
    </source>
</evidence>
<protein>
    <submittedName>
        <fullName evidence="7">Nitroreductase</fullName>
    </submittedName>
</protein>
<reference evidence="7 8" key="1">
    <citation type="journal article" date="2012" name="J. Bacteriol.">
        <title>Draft Genome Sequence of the Soil Bacterium Burkholderia terrae Strain BS001, Which Interacts with Fungal Surface Structures.</title>
        <authorList>
            <person name="Nazir R."/>
            <person name="Hansen M.A."/>
            <person name="Sorensen S."/>
            <person name="van Elsas J.D."/>
        </authorList>
    </citation>
    <scope>NUCLEOTIDE SEQUENCE [LARGE SCALE GENOMIC DNA]</scope>
    <source>
        <strain evidence="7 8">BS001</strain>
    </source>
</reference>
<keyword evidence="4 5" id="KW-0560">Oxidoreductase</keyword>
<feature type="domain" description="Nitroreductase" evidence="6">
    <location>
        <begin position="44"/>
        <end position="198"/>
    </location>
</feature>
<dbReference type="InterPro" id="IPR000415">
    <property type="entry name" value="Nitroreductase-like"/>
</dbReference>
<proteinExistence type="inferred from homology"/>
<dbReference type="RefSeq" id="WP_007581458.1">
    <property type="nucleotide sequence ID" value="NZ_AKAU01000078.1"/>
</dbReference>
<dbReference type="InterPro" id="IPR016446">
    <property type="entry name" value="Flavin_OxRdtase_Frp"/>
</dbReference>
<evidence type="ECO:0000256" key="3">
    <source>
        <dbReference type="ARBA" id="ARBA00022643"/>
    </source>
</evidence>
<dbReference type="Gene3D" id="3.40.109.10">
    <property type="entry name" value="NADH Oxidase"/>
    <property type="match status" value="1"/>
</dbReference>
<comment type="caution">
    <text evidence="7">The sequence shown here is derived from an EMBL/GenBank/DDBJ whole genome shotgun (WGS) entry which is preliminary data.</text>
</comment>
<name>A0ABN0FNU6_9BURK</name>
<keyword evidence="3 5" id="KW-0288">FMN</keyword>
<dbReference type="EMBL" id="AKAU01000078">
    <property type="protein sequence ID" value="EIN00479.1"/>
    <property type="molecule type" value="Genomic_DNA"/>
</dbReference>
<dbReference type="PIRSF" id="PIRSF005426">
    <property type="entry name" value="Frp"/>
    <property type="match status" value="1"/>
</dbReference>
<evidence type="ECO:0000259" key="6">
    <source>
        <dbReference type="Pfam" id="PF00881"/>
    </source>
</evidence>
<evidence type="ECO:0000313" key="8">
    <source>
        <dbReference type="Proteomes" id="UP000004980"/>
    </source>
</evidence>
<evidence type="ECO:0000256" key="4">
    <source>
        <dbReference type="ARBA" id="ARBA00023002"/>
    </source>
</evidence>
<evidence type="ECO:0000256" key="1">
    <source>
        <dbReference type="ARBA" id="ARBA00008366"/>
    </source>
</evidence>
<dbReference type="PANTHER" id="PTHR43425">
    <property type="entry name" value="OXYGEN-INSENSITIVE NADPH NITROREDUCTASE"/>
    <property type="match status" value="1"/>
</dbReference>
<gene>
    <name evidence="7" type="ORF">WQE_13741</name>
</gene>
<dbReference type="Pfam" id="PF00881">
    <property type="entry name" value="Nitroreductase"/>
    <property type="match status" value="1"/>
</dbReference>
<comment type="similarity">
    <text evidence="1 5">Belongs to the flavin oxidoreductase frp family.</text>
</comment>